<dbReference type="SUPFAM" id="SSF55729">
    <property type="entry name" value="Acyl-CoA N-acyltransferases (Nat)"/>
    <property type="match status" value="1"/>
</dbReference>
<dbReference type="EMBL" id="NWQG01000025">
    <property type="protein sequence ID" value="PDQ22056.1"/>
    <property type="molecule type" value="Genomic_DNA"/>
</dbReference>
<dbReference type="GO" id="GO:0016747">
    <property type="term" value="F:acyltransferase activity, transferring groups other than amino-acyl groups"/>
    <property type="evidence" value="ECO:0007669"/>
    <property type="project" value="InterPro"/>
</dbReference>
<feature type="domain" description="N-acetyltransferase" evidence="1">
    <location>
        <begin position="24"/>
        <end position="175"/>
    </location>
</feature>
<keyword evidence="3" id="KW-1185">Reference proteome</keyword>
<gene>
    <name evidence="2" type="ORF">CN311_05430</name>
</gene>
<dbReference type="Proteomes" id="UP000219182">
    <property type="component" value="Unassembled WGS sequence"/>
</dbReference>
<organism evidence="2 3">
    <name type="scientific">Mesorhizobium sanjuanii</name>
    <dbReference type="NCBI Taxonomy" id="2037900"/>
    <lineage>
        <taxon>Bacteria</taxon>
        <taxon>Pseudomonadati</taxon>
        <taxon>Pseudomonadota</taxon>
        <taxon>Alphaproteobacteria</taxon>
        <taxon>Hyphomicrobiales</taxon>
        <taxon>Phyllobacteriaceae</taxon>
        <taxon>Mesorhizobium</taxon>
    </lineage>
</organism>
<dbReference type="CDD" id="cd04301">
    <property type="entry name" value="NAT_SF"/>
    <property type="match status" value="1"/>
</dbReference>
<evidence type="ECO:0000313" key="3">
    <source>
        <dbReference type="Proteomes" id="UP000219182"/>
    </source>
</evidence>
<dbReference type="AlphaFoldDB" id="A0A2A6FK73"/>
<protein>
    <recommendedName>
        <fullName evidence="1">N-acetyltransferase domain-containing protein</fullName>
    </recommendedName>
</protein>
<dbReference type="Gene3D" id="3.40.630.30">
    <property type="match status" value="1"/>
</dbReference>
<reference evidence="2 3" key="1">
    <citation type="submission" date="2017-09" db="EMBL/GenBank/DDBJ databases">
        <title>Mesorhizobum sanjuanii sp. nov. isolated from nodules of Lotus tenuis in saline-alkaline lowlands of Flooding Pampa.</title>
        <authorList>
            <person name="Sannazzaro A.I."/>
            <person name="Torres Tejerizo G.A."/>
            <person name="Fontana F."/>
            <person name="Cumpa Velazquez L.M."/>
            <person name="Hansen L."/>
            <person name="Pistorio M."/>
            <person name="Estrella M.J."/>
        </authorList>
    </citation>
    <scope>NUCLEOTIDE SEQUENCE [LARGE SCALE GENOMIC DNA]</scope>
    <source>
        <strain evidence="2 3">BSA136</strain>
    </source>
</reference>
<comment type="caution">
    <text evidence="2">The sequence shown here is derived from an EMBL/GenBank/DDBJ whole genome shotgun (WGS) entry which is preliminary data.</text>
</comment>
<dbReference type="InterPro" id="IPR016181">
    <property type="entry name" value="Acyl_CoA_acyltransferase"/>
</dbReference>
<dbReference type="InterPro" id="IPR000182">
    <property type="entry name" value="GNAT_dom"/>
</dbReference>
<sequence>MIRRQFKEGAINTLTPIEGGLQPIRVMSLARDSAAIPLVARWLSAEWGRVQGYCYDDTVSWCNEVANSENELLACAFLNEYPVGVALLVECDLQSHDYWRPWLSSLYVPVEHRGKRIGEALISAICEAARDGGWSELYLYAATGWLTAYYTKFGWRSVDRIDVSGNTFDVMKRQL</sequence>
<name>A0A2A6FK73_9HYPH</name>
<evidence type="ECO:0000313" key="2">
    <source>
        <dbReference type="EMBL" id="PDQ22056.1"/>
    </source>
</evidence>
<proteinExistence type="predicted"/>
<evidence type="ECO:0000259" key="1">
    <source>
        <dbReference type="PROSITE" id="PS51186"/>
    </source>
</evidence>
<dbReference type="Pfam" id="PF00583">
    <property type="entry name" value="Acetyltransf_1"/>
    <property type="match status" value="1"/>
</dbReference>
<dbReference type="PROSITE" id="PS51186">
    <property type="entry name" value="GNAT"/>
    <property type="match status" value="1"/>
</dbReference>
<accession>A0A2A6FK73</accession>